<reference evidence="2" key="1">
    <citation type="submission" date="2016-11" db="EMBL/GenBank/DDBJ databases">
        <authorList>
            <person name="Varghese N."/>
            <person name="Submissions S."/>
        </authorList>
    </citation>
    <scope>NUCLEOTIDE SEQUENCE [LARGE SCALE GENOMIC DNA]</scope>
    <source>
        <strain evidence="2">DSM 12395</strain>
    </source>
</reference>
<dbReference type="STRING" id="1121429.SAMN02745133_00643"/>
<gene>
    <name evidence="1" type="ORF">SAMN02745133_00643</name>
</gene>
<proteinExistence type="predicted"/>
<organism evidence="1 2">
    <name type="scientific">Desulforamulus putei DSM 12395</name>
    <dbReference type="NCBI Taxonomy" id="1121429"/>
    <lineage>
        <taxon>Bacteria</taxon>
        <taxon>Bacillati</taxon>
        <taxon>Bacillota</taxon>
        <taxon>Clostridia</taxon>
        <taxon>Eubacteriales</taxon>
        <taxon>Peptococcaceae</taxon>
        <taxon>Desulforamulus</taxon>
    </lineage>
</organism>
<dbReference type="AlphaFoldDB" id="A0A1M4UAT5"/>
<keyword evidence="2" id="KW-1185">Reference proteome</keyword>
<protein>
    <submittedName>
        <fullName evidence="1">Uncharacterized protein</fullName>
    </submittedName>
</protein>
<dbReference type="Proteomes" id="UP000184148">
    <property type="component" value="Unassembled WGS sequence"/>
</dbReference>
<sequence length="119" mass="13214">MVILGLGGKTGSYRHATGTARVISHISPTMLSTLTLTLYDGTTLKEAADRGDFLPLTPYETMVDLKELICHIRVANPCIFRSDHISNLLPLAGVLNKDRDKMLQEIHEILDFLKDKHNG</sequence>
<dbReference type="RefSeq" id="WP_238456933.1">
    <property type="nucleotide sequence ID" value="NZ_FQUY01000002.1"/>
</dbReference>
<accession>A0A1M4UAT5</accession>
<evidence type="ECO:0000313" key="1">
    <source>
        <dbReference type="EMBL" id="SHE53746.1"/>
    </source>
</evidence>
<dbReference type="EMBL" id="FQUY01000002">
    <property type="protein sequence ID" value="SHE53746.1"/>
    <property type="molecule type" value="Genomic_DNA"/>
</dbReference>
<evidence type="ECO:0000313" key="2">
    <source>
        <dbReference type="Proteomes" id="UP000184148"/>
    </source>
</evidence>
<name>A0A1M4UAT5_9FIRM</name>